<name>A0A3R7E5E2_9BURK</name>
<reference evidence="1 2" key="1">
    <citation type="submission" date="2016-07" db="EMBL/GenBank/DDBJ databases">
        <title>Genome analysis of Burkholderia fungorum ES3-20.</title>
        <authorList>
            <person name="Xu D."/>
            <person name="Yao R."/>
            <person name="Zheng S."/>
        </authorList>
    </citation>
    <scope>NUCLEOTIDE SEQUENCE [LARGE SCALE GENOMIC DNA]</scope>
    <source>
        <strain evidence="1 2">ES3-20</strain>
    </source>
</reference>
<evidence type="ECO:0000313" key="2">
    <source>
        <dbReference type="Proteomes" id="UP000283709"/>
    </source>
</evidence>
<organism evidence="1 2">
    <name type="scientific">Paraburkholderia fungorum</name>
    <dbReference type="NCBI Taxonomy" id="134537"/>
    <lineage>
        <taxon>Bacteria</taxon>
        <taxon>Pseudomonadati</taxon>
        <taxon>Pseudomonadota</taxon>
        <taxon>Betaproteobacteria</taxon>
        <taxon>Burkholderiales</taxon>
        <taxon>Burkholderiaceae</taxon>
        <taxon>Paraburkholderia</taxon>
    </lineage>
</organism>
<dbReference type="Proteomes" id="UP000283709">
    <property type="component" value="Unassembled WGS sequence"/>
</dbReference>
<dbReference type="AlphaFoldDB" id="A0A3R7E5E2"/>
<dbReference type="InterPro" id="IPR048061">
    <property type="entry name" value="GmtX-like"/>
</dbReference>
<gene>
    <name evidence="1" type="ORF">BCY88_29475</name>
</gene>
<dbReference type="NCBIfam" id="NF040692">
    <property type="entry name" value="recomb_assoc"/>
    <property type="match status" value="1"/>
</dbReference>
<comment type="caution">
    <text evidence="1">The sequence shown here is derived from an EMBL/GenBank/DDBJ whole genome shotgun (WGS) entry which is preliminary data.</text>
</comment>
<proteinExistence type="predicted"/>
<accession>A0A3R7E5E2</accession>
<evidence type="ECO:0000313" key="1">
    <source>
        <dbReference type="EMBL" id="RKF44262.1"/>
    </source>
</evidence>
<protein>
    <submittedName>
        <fullName evidence="1">Uncharacterized protein</fullName>
    </submittedName>
</protein>
<dbReference type="EMBL" id="MCAS01000020">
    <property type="protein sequence ID" value="RKF44262.1"/>
    <property type="molecule type" value="Genomic_DNA"/>
</dbReference>
<sequence>MHEICRRHHESGPRDFSLPAIGRLAQAVGILRGRVRHLTPSEREALQKGVSADYLEKQGLAEGTHAEIVNELGRIVFDIGFARGIRKVLGT</sequence>